<protein>
    <submittedName>
        <fullName evidence="2">Uncharacterized protein</fullName>
    </submittedName>
</protein>
<name>A0A9P6QMD6_9FUNG</name>
<feature type="region of interest" description="Disordered" evidence="1">
    <location>
        <begin position="1"/>
        <end position="43"/>
    </location>
</feature>
<comment type="caution">
    <text evidence="2">The sequence shown here is derived from an EMBL/GenBank/DDBJ whole genome shotgun (WGS) entry which is preliminary data.</text>
</comment>
<accession>A0A9P6QMD6</accession>
<feature type="compositionally biased region" description="Polar residues" evidence="1">
    <location>
        <begin position="1"/>
        <end position="36"/>
    </location>
</feature>
<feature type="compositionally biased region" description="Low complexity" evidence="1">
    <location>
        <begin position="200"/>
        <end position="218"/>
    </location>
</feature>
<feature type="compositionally biased region" description="Low complexity" evidence="1">
    <location>
        <begin position="133"/>
        <end position="173"/>
    </location>
</feature>
<dbReference type="Proteomes" id="UP000807716">
    <property type="component" value="Unassembled WGS sequence"/>
</dbReference>
<feature type="compositionally biased region" description="Low complexity" evidence="1">
    <location>
        <begin position="361"/>
        <end position="380"/>
    </location>
</feature>
<feature type="compositionally biased region" description="Polar residues" evidence="1">
    <location>
        <begin position="234"/>
        <end position="251"/>
    </location>
</feature>
<organism evidence="2 3">
    <name type="scientific">Actinomortierella ambigua</name>
    <dbReference type="NCBI Taxonomy" id="1343610"/>
    <lineage>
        <taxon>Eukaryota</taxon>
        <taxon>Fungi</taxon>
        <taxon>Fungi incertae sedis</taxon>
        <taxon>Mucoromycota</taxon>
        <taxon>Mortierellomycotina</taxon>
        <taxon>Mortierellomycetes</taxon>
        <taxon>Mortierellales</taxon>
        <taxon>Mortierellaceae</taxon>
        <taxon>Actinomortierella</taxon>
    </lineage>
</organism>
<feature type="region of interest" description="Disordered" evidence="1">
    <location>
        <begin position="358"/>
        <end position="380"/>
    </location>
</feature>
<dbReference type="AlphaFoldDB" id="A0A9P6QMD6"/>
<reference evidence="2" key="1">
    <citation type="journal article" date="2020" name="Fungal Divers.">
        <title>Resolving the Mortierellaceae phylogeny through synthesis of multi-gene phylogenetics and phylogenomics.</title>
        <authorList>
            <person name="Vandepol N."/>
            <person name="Liber J."/>
            <person name="Desiro A."/>
            <person name="Na H."/>
            <person name="Kennedy M."/>
            <person name="Barry K."/>
            <person name="Grigoriev I.V."/>
            <person name="Miller A.N."/>
            <person name="O'Donnell K."/>
            <person name="Stajich J.E."/>
            <person name="Bonito G."/>
        </authorList>
    </citation>
    <scope>NUCLEOTIDE SEQUENCE</scope>
    <source>
        <strain evidence="2">BC1065</strain>
    </source>
</reference>
<evidence type="ECO:0000313" key="3">
    <source>
        <dbReference type="Proteomes" id="UP000807716"/>
    </source>
</evidence>
<dbReference type="EMBL" id="JAAAJB010000017">
    <property type="protein sequence ID" value="KAG0269815.1"/>
    <property type="molecule type" value="Genomic_DNA"/>
</dbReference>
<feature type="compositionally biased region" description="Basic and acidic residues" evidence="1">
    <location>
        <begin position="184"/>
        <end position="194"/>
    </location>
</feature>
<dbReference type="OrthoDB" id="2427980at2759"/>
<keyword evidence="3" id="KW-1185">Reference proteome</keyword>
<evidence type="ECO:0000313" key="2">
    <source>
        <dbReference type="EMBL" id="KAG0269815.1"/>
    </source>
</evidence>
<gene>
    <name evidence="2" type="ORF">DFQ27_001935</name>
</gene>
<evidence type="ECO:0000256" key="1">
    <source>
        <dbReference type="SAM" id="MobiDB-lite"/>
    </source>
</evidence>
<sequence>MTSVHSYPSSQGFVKQPSNGGHTPSINGWSSGSPRKNSMMMPNGQAPVLSSFAIDLIAQFDAYRTNMRETLRREVEENMQKAKALKEALKDASGLEAEQALQREQEELEREELLARVKALGSRTSLDSDKSGKSNNTGKSSKSGKSGKSGKSPKLKGVLTSSSSSSHNNTAANGAGGGASSAQPEKKSRLERIFGKKAFNSSTNNNNNKSPATLPGSTSRGGGGAGARPLRDQAQANSNGSTTLANNSSTDLADLRYLPVDEENEEMYLDEAEIQITDRSMNTVAGAGGQADAGDAETQVKLHPTRAKVFSLPKSIRNLKRRIAALRAKGVDINKDQQGDASAQDQGDKKKFRLIRLLPWKSSSTPKKSASTPATGLNRA</sequence>
<proteinExistence type="predicted"/>
<feature type="region of interest" description="Disordered" evidence="1">
    <location>
        <begin position="119"/>
        <end position="258"/>
    </location>
</feature>